<dbReference type="GO" id="GO:0006796">
    <property type="term" value="P:phosphate-containing compound metabolic process"/>
    <property type="evidence" value="ECO:0007669"/>
    <property type="project" value="UniProtKB-ARBA"/>
</dbReference>
<comment type="cofactor">
    <cofactor evidence="13">
        <name>Zn(2+)</name>
        <dbReference type="ChEBI" id="CHEBI:29105"/>
    </cofactor>
    <text evidence="13">Binds 2 Zn(2+) ions.</text>
</comment>
<keyword evidence="8 13" id="KW-0862">Zinc</keyword>
<feature type="binding site" evidence="13">
    <location>
        <position position="484"/>
    </location>
    <ligand>
        <name>Zn(2+)</name>
        <dbReference type="ChEBI" id="CHEBI:29105"/>
        <label>2</label>
    </ligand>
</feature>
<dbReference type="Gene3D" id="3.40.720.10">
    <property type="entry name" value="Alkaline Phosphatase, subunit A"/>
    <property type="match status" value="1"/>
</dbReference>
<keyword evidence="6 13" id="KW-0479">Metal-binding</keyword>
<dbReference type="Pfam" id="PF00245">
    <property type="entry name" value="Alk_phosphatase"/>
    <property type="match status" value="1"/>
</dbReference>
<evidence type="ECO:0000256" key="12">
    <source>
        <dbReference type="PIRSR" id="PIRSR601952-1"/>
    </source>
</evidence>
<keyword evidence="4" id="KW-0597">Phosphoprotein</keyword>
<dbReference type="VEuPathDB" id="FungiDB:SPAR_D06590"/>
<feature type="region of interest" description="Disordered" evidence="16">
    <location>
        <begin position="1"/>
        <end position="27"/>
    </location>
</feature>
<evidence type="ECO:0000256" key="6">
    <source>
        <dbReference type="ARBA" id="ARBA00022723"/>
    </source>
</evidence>
<evidence type="ECO:0000256" key="7">
    <source>
        <dbReference type="ARBA" id="ARBA00022801"/>
    </source>
</evidence>
<keyword evidence="5 17" id="KW-0812">Transmembrane</keyword>
<feature type="binding site" evidence="13">
    <location>
        <position position="75"/>
    </location>
    <ligand>
        <name>Mg(2+)</name>
        <dbReference type="ChEBI" id="CHEBI:18420"/>
    </ligand>
</feature>
<keyword evidence="10 17" id="KW-1133">Transmembrane helix</keyword>
<keyword evidence="7 15" id="KW-0378">Hydrolase</keyword>
<evidence type="ECO:0000256" key="11">
    <source>
        <dbReference type="ARBA" id="ARBA00023136"/>
    </source>
</evidence>
<dbReference type="SMART" id="SM00098">
    <property type="entry name" value="alkPPc"/>
    <property type="match status" value="1"/>
</dbReference>
<dbReference type="CDD" id="cd16012">
    <property type="entry name" value="ALP"/>
    <property type="match status" value="1"/>
</dbReference>
<feature type="active site" description="Phosphoserine intermediate" evidence="12">
    <location>
        <position position="123"/>
    </location>
</feature>
<gene>
    <name evidence="18" type="primary">PHO8</name>
    <name evidence="18" type="ORF">SPAR_D06590</name>
</gene>
<dbReference type="PANTHER" id="PTHR11596">
    <property type="entry name" value="ALKALINE PHOSPHATASE"/>
    <property type="match status" value="1"/>
</dbReference>
<organism evidence="18">
    <name type="scientific">Saccharomyces paradoxus</name>
    <name type="common">Yeast</name>
    <name type="synonym">Saccharomyces douglasii</name>
    <dbReference type="NCBI Taxonomy" id="27291"/>
    <lineage>
        <taxon>Eukaryota</taxon>
        <taxon>Fungi</taxon>
        <taxon>Dikarya</taxon>
        <taxon>Ascomycota</taxon>
        <taxon>Saccharomycotina</taxon>
        <taxon>Saccharomycetes</taxon>
        <taxon>Saccharomycetales</taxon>
        <taxon>Saccharomycetaceae</taxon>
        <taxon>Saccharomyces</taxon>
    </lineage>
</organism>
<evidence type="ECO:0000256" key="9">
    <source>
        <dbReference type="ARBA" id="ARBA00022842"/>
    </source>
</evidence>
<feature type="binding site" evidence="13">
    <location>
        <position position="325"/>
    </location>
    <ligand>
        <name>Mg(2+)</name>
        <dbReference type="ChEBI" id="CHEBI:18420"/>
    </ligand>
</feature>
<evidence type="ECO:0000256" key="14">
    <source>
        <dbReference type="RuleBase" id="RU003946"/>
    </source>
</evidence>
<comment type="similarity">
    <text evidence="2 14">Belongs to the alkaline phosphatase family.</text>
</comment>
<protein>
    <recommendedName>
        <fullName evidence="3 15">Alkaline phosphatase</fullName>
        <ecNumber evidence="3 15">3.1.3.1</ecNumber>
    </recommendedName>
</protein>
<feature type="binding site" evidence="13">
    <location>
        <position position="75"/>
    </location>
    <ligand>
        <name>Zn(2+)</name>
        <dbReference type="ChEBI" id="CHEBI:29105"/>
        <label>2</label>
    </ligand>
</feature>
<feature type="binding site" evidence="13">
    <location>
        <position position="330"/>
    </location>
    <ligand>
        <name>Zn(2+)</name>
        <dbReference type="ChEBI" id="CHEBI:29105"/>
        <label>2</label>
    </ligand>
</feature>
<comment type="catalytic activity">
    <reaction evidence="15">
        <text>a phosphate monoester + H2O = an alcohol + phosphate</text>
        <dbReference type="Rhea" id="RHEA:15017"/>
        <dbReference type="ChEBI" id="CHEBI:15377"/>
        <dbReference type="ChEBI" id="CHEBI:30879"/>
        <dbReference type="ChEBI" id="CHEBI:43474"/>
        <dbReference type="ChEBI" id="CHEBI:67140"/>
        <dbReference type="EC" id="3.1.3.1"/>
    </reaction>
</comment>
<reference evidence="18" key="3">
    <citation type="submission" date="2025-07" db="EMBL/GenBank/DDBJ databases">
        <authorList>
            <consortium name="NCBI Genome Project"/>
        </authorList>
    </citation>
    <scope>NUCLEOTIDE SEQUENCE</scope>
    <source>
        <strain evidence="18">CBS432</strain>
    </source>
</reference>
<feature type="binding site" evidence="13">
    <location>
        <position position="176"/>
    </location>
    <ligand>
        <name>Mg(2+)</name>
        <dbReference type="ChEBI" id="CHEBI:18420"/>
    </ligand>
</feature>
<dbReference type="FunFam" id="1.10.60.40:FF:000002">
    <property type="entry name" value="Alkaline phosphatase"/>
    <property type="match status" value="1"/>
</dbReference>
<sequence length="566" mass="62894">MMTHTLPGEQTRLVPGSNSNSRPKKKRISKRSKIIISTVVFIGLLLVLVQLAFPSSFALRSASHKRKNVIFFVTDGMGPASLSMARSFNQHVHDLPIDDILILDQHFIGSSRTRSSDSLVTDSAAGATAFACALKSYNGAIGVDPHHKPCGTVLEAAKLAGYLTGLVVTTRITDATPASFSSHVDYRWQEDLIATHQLGEYPLGRAVDLLMGGGRSHFYPQGEKVSPYGHHGSRKDGRDLIDEAKSNGWQYVGDRKSFDFLLKSHGDNVTLPLLGLFADNDIPFEIDRDEKEYPSLKEQVIVALNALEKASNEDKDSNGFFLMVEGSRIDHAGHQNDPASQVREVLAFDEAFQYVLEFAEDSNTETVLVSTSDHETGGLVTSRQVTASYPQYVWYPQVLANATHSGEFLKRKLVDFVHEHKGATSKIENFIKHEILEKDLGIYDYADSDLETLIHLGDDANAIQDKLNDMVSFRAQIGWTTHGHSAVDVNIYAYANKKSTWSYVLNNLQGNHENTEIGQFLENYLELNLGEVTDLIRDTKHASDFGATEIASEVSHYDEYYHELSK</sequence>
<evidence type="ECO:0000256" key="10">
    <source>
        <dbReference type="ARBA" id="ARBA00022989"/>
    </source>
</evidence>
<dbReference type="GO" id="GO:0046872">
    <property type="term" value="F:metal ion binding"/>
    <property type="evidence" value="ECO:0007669"/>
    <property type="project" value="UniProtKB-KW"/>
</dbReference>
<evidence type="ECO:0000256" key="13">
    <source>
        <dbReference type="PIRSR" id="PIRSR601952-2"/>
    </source>
</evidence>
<dbReference type="FunFam" id="3.40.720.10:FF:000063">
    <property type="entry name" value="Alkaline phosphatase"/>
    <property type="match status" value="1"/>
</dbReference>
<feature type="binding site" evidence="13">
    <location>
        <position position="373"/>
    </location>
    <ligand>
        <name>Zn(2+)</name>
        <dbReference type="ChEBI" id="CHEBI:29105"/>
        <label>2</label>
    </ligand>
</feature>
<dbReference type="PRINTS" id="PR00113">
    <property type="entry name" value="ALKPHPHTASE"/>
</dbReference>
<dbReference type="Gene3D" id="1.10.60.40">
    <property type="match status" value="1"/>
</dbReference>
<evidence type="ECO:0000256" key="1">
    <source>
        <dbReference type="ARBA" id="ARBA00004167"/>
    </source>
</evidence>
<dbReference type="GO" id="GO:0004035">
    <property type="term" value="F:alkaline phosphatase activity"/>
    <property type="evidence" value="ECO:0007669"/>
    <property type="project" value="UniProtKB-EC"/>
</dbReference>
<dbReference type="GO" id="GO:0019637">
    <property type="term" value="P:organophosphate metabolic process"/>
    <property type="evidence" value="ECO:0007669"/>
    <property type="project" value="UniProtKB-ARBA"/>
</dbReference>
<dbReference type="PANTHER" id="PTHR11596:SF5">
    <property type="entry name" value="ALKALINE PHOSPHATASE"/>
    <property type="match status" value="1"/>
</dbReference>
<reference evidence="18" key="1">
    <citation type="journal article" date="2017" name="Nat. Genet.">
        <title>Contrasting evolutionary genome dynamics between domesticated and wild yeasts.</title>
        <authorList>
            <person name="Yue J.X."/>
            <person name="Li J."/>
            <person name="Aigrain L."/>
            <person name="Hallin J."/>
            <person name="Persson K."/>
            <person name="Oliver K."/>
            <person name="Bergstrom A."/>
            <person name="Coupland P."/>
            <person name="Warringer J."/>
            <person name="Lagomarsino M.C."/>
            <person name="Fischer G."/>
            <person name="Durbin R."/>
            <person name="Liti G."/>
        </authorList>
    </citation>
    <scope>NUCLEOTIDE SEQUENCE</scope>
    <source>
        <strain evidence="18">CBS432</strain>
    </source>
</reference>
<accession>A0A8B8UPV1</accession>
<dbReference type="EC" id="3.1.3.1" evidence="3 15"/>
<dbReference type="SUPFAM" id="SSF53649">
    <property type="entry name" value="Alkaline phosphatase-like"/>
    <property type="match status" value="1"/>
</dbReference>
<keyword evidence="9 13" id="KW-0460">Magnesium</keyword>
<comment type="subcellular location">
    <subcellularLocation>
        <location evidence="1">Membrane</location>
        <topology evidence="1">Single-pass membrane protein</topology>
    </subcellularLocation>
</comment>
<dbReference type="InterPro" id="IPR001952">
    <property type="entry name" value="Alkaline_phosphatase"/>
</dbReference>
<dbReference type="GeneID" id="54629905"/>
<evidence type="ECO:0000256" key="16">
    <source>
        <dbReference type="SAM" id="MobiDB-lite"/>
    </source>
</evidence>
<feature type="binding site" evidence="13">
    <location>
        <position position="334"/>
    </location>
    <ligand>
        <name>Zn(2+)</name>
        <dbReference type="ChEBI" id="CHEBI:29105"/>
        <label>2</label>
    </ligand>
</feature>
<evidence type="ECO:0000256" key="2">
    <source>
        <dbReference type="ARBA" id="ARBA00005984"/>
    </source>
</evidence>
<reference evidence="18" key="4">
    <citation type="submission" date="2025-08" db="UniProtKB">
        <authorList>
            <consortium name="RefSeq"/>
        </authorList>
    </citation>
    <scope>IDENTIFICATION</scope>
    <source>
        <strain evidence="18">CBS432</strain>
    </source>
</reference>
<evidence type="ECO:0000256" key="17">
    <source>
        <dbReference type="SAM" id="Phobius"/>
    </source>
</evidence>
<evidence type="ECO:0000256" key="15">
    <source>
        <dbReference type="RuleBase" id="RU003947"/>
    </source>
</evidence>
<feature type="binding site" evidence="13">
    <location>
        <position position="374"/>
    </location>
    <ligand>
        <name>Zn(2+)</name>
        <dbReference type="ChEBI" id="CHEBI:29105"/>
        <label>2</label>
    </ligand>
</feature>
<feature type="transmembrane region" description="Helical" evidence="17">
    <location>
        <begin position="34"/>
        <end position="53"/>
    </location>
</feature>
<keyword evidence="11 17" id="KW-0472">Membrane</keyword>
<dbReference type="AlphaFoldDB" id="A0A8B8UPV1"/>
<evidence type="ECO:0000256" key="4">
    <source>
        <dbReference type="ARBA" id="ARBA00022553"/>
    </source>
</evidence>
<dbReference type="KEGG" id="spao:SPAR_D06590"/>
<evidence type="ECO:0000313" key="18">
    <source>
        <dbReference type="RefSeq" id="XP_033765691.1"/>
    </source>
</evidence>
<evidence type="ECO:0000256" key="8">
    <source>
        <dbReference type="ARBA" id="ARBA00022833"/>
    </source>
</evidence>
<evidence type="ECO:0000256" key="3">
    <source>
        <dbReference type="ARBA" id="ARBA00012647"/>
    </source>
</evidence>
<reference evidence="18" key="2">
    <citation type="submission" date="2020-01" db="EMBL/GenBank/DDBJ databases">
        <title>Population-level Yeast Reference Genomes.</title>
        <authorList>
            <person name="Yue J.-X."/>
        </authorList>
    </citation>
    <scope>NUCLEOTIDE SEQUENCE</scope>
    <source>
        <strain evidence="18">CBS432</strain>
    </source>
</reference>
<evidence type="ECO:0000256" key="5">
    <source>
        <dbReference type="ARBA" id="ARBA00022692"/>
    </source>
</evidence>
<feature type="binding site" evidence="13">
    <location>
        <position position="174"/>
    </location>
    <ligand>
        <name>Mg(2+)</name>
        <dbReference type="ChEBI" id="CHEBI:18420"/>
    </ligand>
</feature>
<dbReference type="InterPro" id="IPR018299">
    <property type="entry name" value="Alkaline_phosphatase_AS"/>
</dbReference>
<dbReference type="InterPro" id="IPR017850">
    <property type="entry name" value="Alkaline_phosphatase_core_sf"/>
</dbReference>
<dbReference type="RefSeq" id="XP_033765691.1">
    <property type="nucleotide sequence ID" value="XM_033909800.1"/>
</dbReference>
<comment type="cofactor">
    <cofactor evidence="13">
        <name>Mg(2+)</name>
        <dbReference type="ChEBI" id="CHEBI:18420"/>
    </cofactor>
    <text evidence="13">Binds 1 Mg(2+) ion.</text>
</comment>
<dbReference type="OrthoDB" id="7392499at2759"/>
<name>A0A8B8UPV1_SACPA</name>
<proteinExistence type="inferred from homology"/>
<dbReference type="PROSITE" id="PS00123">
    <property type="entry name" value="ALKALINE_PHOSPHATASE"/>
    <property type="match status" value="1"/>
</dbReference>
<dbReference type="GO" id="GO:0000329">
    <property type="term" value="C:fungal-type vacuole membrane"/>
    <property type="evidence" value="ECO:0007669"/>
    <property type="project" value="TreeGrafter"/>
</dbReference>